<dbReference type="AlphaFoldDB" id="A0A8H3B9F2"/>
<gene>
    <name evidence="2" type="ORF">RDB_LOCUS65709</name>
</gene>
<evidence type="ECO:0000313" key="2">
    <source>
        <dbReference type="EMBL" id="CAE6450374.1"/>
    </source>
</evidence>
<accession>A0A8H3B9F2</accession>
<feature type="compositionally biased region" description="Polar residues" evidence="1">
    <location>
        <begin position="124"/>
        <end position="136"/>
    </location>
</feature>
<dbReference type="Proteomes" id="UP000663831">
    <property type="component" value="Unassembled WGS sequence"/>
</dbReference>
<feature type="compositionally biased region" description="Polar residues" evidence="1">
    <location>
        <begin position="1"/>
        <end position="25"/>
    </location>
</feature>
<reference evidence="2" key="1">
    <citation type="submission" date="2021-01" db="EMBL/GenBank/DDBJ databases">
        <authorList>
            <person name="Kaushik A."/>
        </authorList>
    </citation>
    <scope>NUCLEOTIDE SEQUENCE</scope>
    <source>
        <strain evidence="2">AG3-1AP</strain>
    </source>
</reference>
<name>A0A8H3B9F2_9AGAM</name>
<feature type="region of interest" description="Disordered" evidence="1">
    <location>
        <begin position="1"/>
        <end position="63"/>
    </location>
</feature>
<dbReference type="EMBL" id="CAJMWV010001962">
    <property type="protein sequence ID" value="CAE6450374.1"/>
    <property type="molecule type" value="Genomic_DNA"/>
</dbReference>
<feature type="region of interest" description="Disordered" evidence="1">
    <location>
        <begin position="102"/>
        <end position="136"/>
    </location>
</feature>
<protein>
    <submittedName>
        <fullName evidence="2">Uncharacterized protein</fullName>
    </submittedName>
</protein>
<sequence length="136" mass="14228">MSDATNTCGRTKDTTVSGGTLSIPPTSAGVGISTDIVPQDTPDRVGQHDLSSQRLKHQTDRGDSLLVVSTGSSVTQSESNLHNGLETITPVFPVHEASHPIIEDKPKLNNKLNSLPLQPGIPSPNGNIDSLPKSTG</sequence>
<proteinExistence type="predicted"/>
<evidence type="ECO:0000313" key="3">
    <source>
        <dbReference type="Proteomes" id="UP000663831"/>
    </source>
</evidence>
<evidence type="ECO:0000256" key="1">
    <source>
        <dbReference type="SAM" id="MobiDB-lite"/>
    </source>
</evidence>
<organism evidence="2 3">
    <name type="scientific">Rhizoctonia solani</name>
    <dbReference type="NCBI Taxonomy" id="456999"/>
    <lineage>
        <taxon>Eukaryota</taxon>
        <taxon>Fungi</taxon>
        <taxon>Dikarya</taxon>
        <taxon>Basidiomycota</taxon>
        <taxon>Agaricomycotina</taxon>
        <taxon>Agaricomycetes</taxon>
        <taxon>Cantharellales</taxon>
        <taxon>Ceratobasidiaceae</taxon>
        <taxon>Rhizoctonia</taxon>
    </lineage>
</organism>
<feature type="compositionally biased region" description="Low complexity" evidence="1">
    <location>
        <begin position="109"/>
        <end position="118"/>
    </location>
</feature>
<comment type="caution">
    <text evidence="2">The sequence shown here is derived from an EMBL/GenBank/DDBJ whole genome shotgun (WGS) entry which is preliminary data.</text>
</comment>